<dbReference type="PANTHER" id="PTHR33116">
    <property type="entry name" value="REVERSE TRANSCRIPTASE ZINC-BINDING DOMAIN-CONTAINING PROTEIN-RELATED-RELATED"/>
    <property type="match status" value="1"/>
</dbReference>
<keyword evidence="2" id="KW-1185">Reference proteome</keyword>
<dbReference type="EMBL" id="JANJYI010000009">
    <property type="protein sequence ID" value="KAK2634048.1"/>
    <property type="molecule type" value="Genomic_DNA"/>
</dbReference>
<dbReference type="AlphaFoldDB" id="A0AAD9TE20"/>
<proteinExistence type="predicted"/>
<sequence>TGQLINYEKSSLCVSRVASITEGDRLVHLLSVRRVQWHDKYLGLPSFSSRNKLQLFRDLKERIWRKICGWRGKLLSTGGKEILIKVVIQSIPTYSMGLFQLPISLLNDLHRMFNRFLWGSTETNLKLHWASGKAL</sequence>
<evidence type="ECO:0000313" key="2">
    <source>
        <dbReference type="Proteomes" id="UP001280121"/>
    </source>
</evidence>
<comment type="caution">
    <text evidence="1">The sequence shown here is derived from an EMBL/GenBank/DDBJ whole genome shotgun (WGS) entry which is preliminary data.</text>
</comment>
<organism evidence="1 2">
    <name type="scientific">Dipteronia dyeriana</name>
    <dbReference type="NCBI Taxonomy" id="168575"/>
    <lineage>
        <taxon>Eukaryota</taxon>
        <taxon>Viridiplantae</taxon>
        <taxon>Streptophyta</taxon>
        <taxon>Embryophyta</taxon>
        <taxon>Tracheophyta</taxon>
        <taxon>Spermatophyta</taxon>
        <taxon>Magnoliopsida</taxon>
        <taxon>eudicotyledons</taxon>
        <taxon>Gunneridae</taxon>
        <taxon>Pentapetalae</taxon>
        <taxon>rosids</taxon>
        <taxon>malvids</taxon>
        <taxon>Sapindales</taxon>
        <taxon>Sapindaceae</taxon>
        <taxon>Hippocastanoideae</taxon>
        <taxon>Acereae</taxon>
        <taxon>Dipteronia</taxon>
    </lineage>
</organism>
<feature type="non-terminal residue" evidence="1">
    <location>
        <position position="1"/>
    </location>
</feature>
<name>A0AAD9TE20_9ROSI</name>
<reference evidence="1" key="1">
    <citation type="journal article" date="2023" name="Plant J.">
        <title>Genome sequences and population genomics provide insights into the demographic history, inbreeding, and mutation load of two 'living fossil' tree species of Dipteronia.</title>
        <authorList>
            <person name="Feng Y."/>
            <person name="Comes H.P."/>
            <person name="Chen J."/>
            <person name="Zhu S."/>
            <person name="Lu R."/>
            <person name="Zhang X."/>
            <person name="Li P."/>
            <person name="Qiu J."/>
            <person name="Olsen K.M."/>
            <person name="Qiu Y."/>
        </authorList>
    </citation>
    <scope>NUCLEOTIDE SEQUENCE</scope>
    <source>
        <strain evidence="1">KIB01</strain>
    </source>
</reference>
<accession>A0AAD9TE20</accession>
<dbReference type="Proteomes" id="UP001280121">
    <property type="component" value="Unassembled WGS sequence"/>
</dbReference>
<evidence type="ECO:0000313" key="1">
    <source>
        <dbReference type="EMBL" id="KAK2634048.1"/>
    </source>
</evidence>
<dbReference type="PANTHER" id="PTHR33116:SF86">
    <property type="entry name" value="REVERSE TRANSCRIPTASE DOMAIN-CONTAINING PROTEIN"/>
    <property type="match status" value="1"/>
</dbReference>
<protein>
    <submittedName>
        <fullName evidence="1">Uncharacterized protein</fullName>
    </submittedName>
</protein>
<gene>
    <name evidence="1" type="ORF">Ddye_028840</name>
</gene>